<evidence type="ECO:0000259" key="3">
    <source>
        <dbReference type="Pfam" id="PF13568"/>
    </source>
</evidence>
<dbReference type="Proteomes" id="UP000298337">
    <property type="component" value="Unassembled WGS sequence"/>
</dbReference>
<keyword evidence="2" id="KW-0732">Signal</keyword>
<evidence type="ECO:0000256" key="2">
    <source>
        <dbReference type="SAM" id="SignalP"/>
    </source>
</evidence>
<comment type="caution">
    <text evidence="4">The sequence shown here is derived from an EMBL/GenBank/DDBJ whole genome shotgun (WGS) entry which is preliminary data.</text>
</comment>
<reference evidence="4 5" key="1">
    <citation type="submission" date="2019-04" db="EMBL/GenBank/DDBJ databases">
        <authorList>
            <person name="Feng G."/>
            <person name="Zhang J."/>
            <person name="Zhu H."/>
        </authorList>
    </citation>
    <scope>NUCLEOTIDE SEQUENCE [LARGE SCALE GENOMIC DNA]</scope>
    <source>
        <strain evidence="4 5">92R-1</strain>
    </source>
</reference>
<feature type="domain" description="Outer membrane protein beta-barrel" evidence="3">
    <location>
        <begin position="69"/>
        <end position="228"/>
    </location>
</feature>
<dbReference type="InterPro" id="IPR025665">
    <property type="entry name" value="Beta-barrel_OMP_2"/>
</dbReference>
<sequence>MLPRCYSSPDWSCFSVLHCSLPPFMKKIALLLSLSAVSAAAVAQDQTTGPRSGRLASSTDYSPGSSASRNNGFGVKGGFTASNFRGDDKKNFNNEGIYNTFHAGVYAQFGFNNAFSLQPEVLYSRQGFKGAPTQYASRGTYDTRLDYIQVPVLLVYNFLDNVSVHVGPQVSLLTKVKEGSTERKIADDNNVYGYSYNSLDYGLAAGVEARVGPARVGGRYTAGFADIIKDPQNAAANSINNIKNGMFQVYVGIGIAD</sequence>
<keyword evidence="5" id="KW-1185">Reference proteome</keyword>
<dbReference type="OrthoDB" id="947434at2"/>
<evidence type="ECO:0000256" key="1">
    <source>
        <dbReference type="SAM" id="MobiDB-lite"/>
    </source>
</evidence>
<gene>
    <name evidence="4" type="ORF">EU556_02670</name>
</gene>
<dbReference type="Pfam" id="PF13568">
    <property type="entry name" value="OMP_b-brl_2"/>
    <property type="match status" value="1"/>
</dbReference>
<feature type="signal peptide" evidence="2">
    <location>
        <begin position="1"/>
        <end position="43"/>
    </location>
</feature>
<dbReference type="EMBL" id="SRLA01000001">
    <property type="protein sequence ID" value="TGE09753.1"/>
    <property type="molecule type" value="Genomic_DNA"/>
</dbReference>
<protein>
    <submittedName>
        <fullName evidence="4">PorT family protein</fullName>
    </submittedName>
</protein>
<evidence type="ECO:0000313" key="5">
    <source>
        <dbReference type="Proteomes" id="UP000298337"/>
    </source>
</evidence>
<name>A0A4Z0PBW8_9BACT</name>
<proteinExistence type="predicted"/>
<feature type="chain" id="PRO_5021212064" evidence="2">
    <location>
        <begin position="44"/>
        <end position="257"/>
    </location>
</feature>
<dbReference type="AlphaFoldDB" id="A0A4Z0PBW8"/>
<accession>A0A4Z0PBW8</accession>
<organism evidence="4 5">
    <name type="scientific">Hymenobacter fodinae</name>
    <dbReference type="NCBI Taxonomy" id="2510796"/>
    <lineage>
        <taxon>Bacteria</taxon>
        <taxon>Pseudomonadati</taxon>
        <taxon>Bacteroidota</taxon>
        <taxon>Cytophagia</taxon>
        <taxon>Cytophagales</taxon>
        <taxon>Hymenobacteraceae</taxon>
        <taxon>Hymenobacter</taxon>
    </lineage>
</organism>
<evidence type="ECO:0000313" key="4">
    <source>
        <dbReference type="EMBL" id="TGE09753.1"/>
    </source>
</evidence>
<feature type="region of interest" description="Disordered" evidence="1">
    <location>
        <begin position="48"/>
        <end position="69"/>
    </location>
</feature>